<name>A0A7R9FYR6_TIMSH</name>
<protein>
    <submittedName>
        <fullName evidence="2">Uncharacterized protein</fullName>
    </submittedName>
</protein>
<dbReference type="EMBL" id="OC001644">
    <property type="protein sequence ID" value="CAD7260346.1"/>
    <property type="molecule type" value="Genomic_DNA"/>
</dbReference>
<accession>A0A7R9FYR6</accession>
<keyword evidence="1" id="KW-0812">Transmembrane</keyword>
<keyword evidence="1" id="KW-0472">Membrane</keyword>
<dbReference type="AlphaFoldDB" id="A0A7R9FYR6"/>
<proteinExistence type="predicted"/>
<feature type="transmembrane region" description="Helical" evidence="1">
    <location>
        <begin position="101"/>
        <end position="121"/>
    </location>
</feature>
<reference evidence="2" key="1">
    <citation type="submission" date="2020-11" db="EMBL/GenBank/DDBJ databases">
        <authorList>
            <person name="Tran Van P."/>
        </authorList>
    </citation>
    <scope>NUCLEOTIDE SEQUENCE</scope>
</reference>
<organism evidence="2">
    <name type="scientific">Timema shepardi</name>
    <name type="common">Walking stick</name>
    <dbReference type="NCBI Taxonomy" id="629360"/>
    <lineage>
        <taxon>Eukaryota</taxon>
        <taxon>Metazoa</taxon>
        <taxon>Ecdysozoa</taxon>
        <taxon>Arthropoda</taxon>
        <taxon>Hexapoda</taxon>
        <taxon>Insecta</taxon>
        <taxon>Pterygota</taxon>
        <taxon>Neoptera</taxon>
        <taxon>Polyneoptera</taxon>
        <taxon>Phasmatodea</taxon>
        <taxon>Timematodea</taxon>
        <taxon>Timematoidea</taxon>
        <taxon>Timematidae</taxon>
        <taxon>Timema</taxon>
    </lineage>
</organism>
<evidence type="ECO:0000256" key="1">
    <source>
        <dbReference type="SAM" id="Phobius"/>
    </source>
</evidence>
<gene>
    <name evidence="2" type="ORF">TSIB3V08_LOCUS4528</name>
</gene>
<sequence length="760" mass="85939">MCWSYHRYIAEIPRGVTLSGNTVTNVLYYHRYIAVIPRGVTLSGNTVANVSVLPPLYCGHTFWGSLVRYKSNEAHYRSPQQSVGNLLTQTLKEDDFETIDYVLVVIAVVSVFIGVTLWIGMGEKSVDKGKKVIYETRKTMEEGVKPVLTTVDKKRVFVGSMMVEENDGAFKVKENNVRGDRNKELTKNVGVDRRLDPIGGNTFLVTSTTDLSPTPVSVTEAVNILDKTEEASVREIIADPRQELEVGNKLDLHSSANTETTLYDLSSLSEDRATRHADSTRDDVYHFEGDAPSVKTEDSRQHFQRLLNGASQQQETDKKEPQQIIEGIHTIKNAEENVKVQRTPLGGEYNFNEQPIRRFDEHLFQHEDQPPHVENKRVGLDSSTFNGMLSDGFHKQDADSDETQEMYYYYPSASLDRYDGEEPDRADNPIFSFLQVKLQELHDWISSDSDVSGVHDSDGNDTKLASEFKEVLVALNGSIAKGNSTILLTKLKELYYNSDGDTKINVTDPALLSNSSSLVSFGLLAFDLLLLHNVQQIAWDEDKLTEEDMMKDPEILALNSLFMTPSRVRELQNPSFKMAKNSDEAKVPEEPKGLVEEVMEFVNSALRGVLNLGRAYRRSAISQQPRNRENATGTPLDCIWTLYCRNLDKTSRLRGPYGFLAKMNSFGLRLVMGEFPVEHILETLVREFAIGWSSINCHKLFPSSGGVLVHPLHFPRQHCLKYIMLHSHVNHTNYFFPWEKTLHDQARCSRGGFWETPGVR</sequence>
<keyword evidence="1" id="KW-1133">Transmembrane helix</keyword>
<evidence type="ECO:0000313" key="2">
    <source>
        <dbReference type="EMBL" id="CAD7260346.1"/>
    </source>
</evidence>